<feature type="region of interest" description="Disordered" evidence="7">
    <location>
        <begin position="514"/>
        <end position="535"/>
    </location>
</feature>
<dbReference type="GO" id="GO:0008270">
    <property type="term" value="F:zinc ion binding"/>
    <property type="evidence" value="ECO:0007669"/>
    <property type="project" value="UniProtKB-KW"/>
</dbReference>
<reference evidence="9" key="1">
    <citation type="submission" date="2019-09" db="EMBL/GenBank/DDBJ databases">
        <title>Draft genome information of white flower Hibiscus syriacus.</title>
        <authorList>
            <person name="Kim Y.-M."/>
        </authorList>
    </citation>
    <scope>NUCLEOTIDE SEQUENCE [LARGE SCALE GENOMIC DNA]</scope>
    <source>
        <strain evidence="9">YM2019G1</strain>
    </source>
</reference>
<dbReference type="PANTHER" id="PTHR12547:SF139">
    <property type="entry name" value="C3H1-TYPE DOMAIN-CONTAINING PROTEIN"/>
    <property type="match status" value="1"/>
</dbReference>
<sequence>MEKPTSPSSNLNATSVTVENRNYVLSAASPLQHYHDQDLTTTDFSSIYNFIFSPSSTLPQSLSVTPSSCSSSDDLEHASNNAATEHRLNHARLILEYQQLSDHFDLCFSRLQVLMGELETLRKENRDLRLANTELIKLLRLSSQSTAQRICVAPLERREDKKGIEMEVYNQGMVKTELCNKWQETGSCPYGDHCQFAHGIAELRQVIRHPRYKTQVCRVVLAGEACPYGHRIQSSCRNQEEMEEDLDLIDDDFTTEIRMKALQPFTLMDMENGYLLAKFKNDDDYEKVLAEGPWIIYGSDLTAQPWSRSFSTAETHLSTVMAWIRFPGLPEYMFKNNILTNIGNLVGRSVVYENLPIICFACGRFVHLREACQFVKSPTKVGRCDDGVNPIDITDGQANIPGSTTGHKNAIAGDQSVNSPYGPWMTVECRRRRNPIRKSNGKKSNMKEGKSQGSRFVTLTGEENGTWKIEIIPKILVRMMEINPSKTMALIPVGTQNMQGISPMHEHSTVNPPVTHSLTNPPKNAMEPTPKEHRPSRQYYAAEIIPGMDGIPWALAITLNPDNHAAVSFSSPTVIEKVNLPVKDLFDKKPRYEREESSVCGSYQISESQGKFSYHKPSLIALVKPRISGEPTDKVICKLGFEHPLESKLPVSQGAYGFFGTLRWNPNDSKRKALWRGLSHLMVERKPWLLAGDFNVILHCANKQGRSKIGVGCKHFSNFMDKHNLVDLDFKGPRLITVLSSSKLMYLKMVTKRCPFASWTGRLDILASPISFRKTSPSMEIFVSRISADSRSSLPPSKTPLTGTTISIFGMKGCESALSSRRSMTKNNLYNILRDEATRFFSELYRDDGHRSGSFPIWKAFPCLSDSDTQFLDAPVTNHEIRTALFEMGPLKSLGVNDMNALFYQSQWHTVGLSVCKWVKDIFNGKPFEPDINKAIIGLIPKKKNPESFTDFFLINLCTVLSKHKRQYFGGSRSHSFDEAKKGKTHWMAIKVDLEKANSDGGGKDVVNSSSNDTRSAGLTIDEKVDYDEGLCGRCRSGDNGSRGASTCEEMEAKRKKVPATHFLEHLGVGLAWGTVQESAKRLVYGSPNSNEKQYVVSPFLSQKMQKDWLLHYILPALDIVRQGADVMPRSQLNQVLDTELGPGWSTKLTSFDYEALAAASIGQATLMAIPNYFMQTMAIPKGTRDEIEKRSHCFIWGGSEEHPKMSLVNWRTCCQPMSHGGLGLCPLETQNEAFLIKLGYNFLTHPETLWVKVCRSKYKINSQLPIHLNARNCSYVWRSLSKVRCFVRNNVCWSLGNGQSTNYWTDTWIPGNQPIGDRIGRHPSYDPYSKVSEYVNMEDNWNLGQLTPTLDKDIIREITVIFSPNNGAGRYQPVWLWETSGICSVKKTYHMLHEEQWDKHDNVWQVAWKFDGPRRIRTFIWLILKNKLSTNLERTRKGISSDLSCLACGNSEESILHILRDCGSYNWKHMFDCIIWKLWKQGCNLIFNGAWKAPAAGTLKLNTDGSVKFNSMEAASGGLTRDHNVEWIVGYSRCIGRCSVPNAKLWGLLDDLHLAWNYGARRVVAEMDNAEAITLVTMPSREKTDNHKEDPKAAGSLEQDWLVEFALIPRGANGAADGSLWSRNKNGSLRVAYPSDPICQPLLVDKQACRRRTDNC</sequence>
<dbReference type="SMART" id="SM00356">
    <property type="entry name" value="ZnF_C3H1"/>
    <property type="match status" value="2"/>
</dbReference>
<feature type="region of interest" description="Disordered" evidence="7">
    <location>
        <begin position="395"/>
        <end position="415"/>
    </location>
</feature>
<keyword evidence="1 5" id="KW-0479">Metal-binding</keyword>
<dbReference type="Gene3D" id="3.30.420.10">
    <property type="entry name" value="Ribonuclease H-like superfamily/Ribonuclease H"/>
    <property type="match status" value="1"/>
</dbReference>
<keyword evidence="3 5" id="KW-0863">Zinc-finger</keyword>
<proteinExistence type="predicted"/>
<dbReference type="FunFam" id="4.10.1000.10:FF:000001">
    <property type="entry name" value="zinc finger CCCH domain-containing protein 15-like"/>
    <property type="match status" value="1"/>
</dbReference>
<dbReference type="Pfam" id="PF03109">
    <property type="entry name" value="ABC1"/>
    <property type="match status" value="1"/>
</dbReference>
<keyword evidence="4 5" id="KW-0862">Zinc</keyword>
<dbReference type="InterPro" id="IPR002156">
    <property type="entry name" value="RNaseH_domain"/>
</dbReference>
<dbReference type="InterPro" id="IPR025558">
    <property type="entry name" value="DUF4283"/>
</dbReference>
<dbReference type="Gene3D" id="4.10.1000.10">
    <property type="entry name" value="Zinc finger, CCCH-type"/>
    <property type="match status" value="1"/>
</dbReference>
<accession>A0A6A2WTT7</accession>
<dbReference type="InterPro" id="IPR045877">
    <property type="entry name" value="ZFP36-like"/>
</dbReference>
<dbReference type="Proteomes" id="UP000436088">
    <property type="component" value="Unassembled WGS sequence"/>
</dbReference>
<dbReference type="InterPro" id="IPR004147">
    <property type="entry name" value="ABC1_dom"/>
</dbReference>
<feature type="compositionally biased region" description="Basic residues" evidence="7">
    <location>
        <begin position="432"/>
        <end position="441"/>
    </location>
</feature>
<evidence type="ECO:0000256" key="4">
    <source>
        <dbReference type="ARBA" id="ARBA00022833"/>
    </source>
</evidence>
<dbReference type="InterPro" id="IPR000571">
    <property type="entry name" value="Znf_CCCH"/>
</dbReference>
<evidence type="ECO:0000313" key="9">
    <source>
        <dbReference type="EMBL" id="KAE8664772.1"/>
    </source>
</evidence>
<dbReference type="CDD" id="cd06222">
    <property type="entry name" value="RNase_H_like"/>
    <property type="match status" value="1"/>
</dbReference>
<dbReference type="InterPro" id="IPR044730">
    <property type="entry name" value="RNase_H-like_dom_plant"/>
</dbReference>
<dbReference type="Gene3D" id="3.60.10.10">
    <property type="entry name" value="Endonuclease/exonuclease/phosphatase"/>
    <property type="match status" value="1"/>
</dbReference>
<evidence type="ECO:0000256" key="2">
    <source>
        <dbReference type="ARBA" id="ARBA00022737"/>
    </source>
</evidence>
<name>A0A6A2WTT7_HIBSY</name>
<dbReference type="EMBL" id="VEPZ02001641">
    <property type="protein sequence ID" value="KAE8664772.1"/>
    <property type="molecule type" value="Genomic_DNA"/>
</dbReference>
<dbReference type="Pfam" id="PF00642">
    <property type="entry name" value="zf-CCCH"/>
    <property type="match status" value="1"/>
</dbReference>
<evidence type="ECO:0000259" key="8">
    <source>
        <dbReference type="PROSITE" id="PS50103"/>
    </source>
</evidence>
<evidence type="ECO:0000256" key="5">
    <source>
        <dbReference type="PROSITE-ProRule" id="PRU00723"/>
    </source>
</evidence>
<keyword evidence="10" id="KW-1185">Reference proteome</keyword>
<gene>
    <name evidence="9" type="ORF">F3Y22_tig00112738pilonHSYRG00339</name>
</gene>
<dbReference type="PROSITE" id="PS50103">
    <property type="entry name" value="ZF_C3H1"/>
    <property type="match status" value="1"/>
</dbReference>
<evidence type="ECO:0000256" key="6">
    <source>
        <dbReference type="SAM" id="Coils"/>
    </source>
</evidence>
<dbReference type="Pfam" id="PF14111">
    <property type="entry name" value="DUF4283"/>
    <property type="match status" value="1"/>
</dbReference>
<organism evidence="9 10">
    <name type="scientific">Hibiscus syriacus</name>
    <name type="common">Rose of Sharon</name>
    <dbReference type="NCBI Taxonomy" id="106335"/>
    <lineage>
        <taxon>Eukaryota</taxon>
        <taxon>Viridiplantae</taxon>
        <taxon>Streptophyta</taxon>
        <taxon>Embryophyta</taxon>
        <taxon>Tracheophyta</taxon>
        <taxon>Spermatophyta</taxon>
        <taxon>Magnoliopsida</taxon>
        <taxon>eudicotyledons</taxon>
        <taxon>Gunneridae</taxon>
        <taxon>Pentapetalae</taxon>
        <taxon>rosids</taxon>
        <taxon>malvids</taxon>
        <taxon>Malvales</taxon>
        <taxon>Malvaceae</taxon>
        <taxon>Malvoideae</taxon>
        <taxon>Hibiscus</taxon>
    </lineage>
</organism>
<keyword evidence="6" id="KW-0175">Coiled coil</keyword>
<dbReference type="Pfam" id="PF13966">
    <property type="entry name" value="zf-RVT"/>
    <property type="match status" value="1"/>
</dbReference>
<dbReference type="InterPro" id="IPR026960">
    <property type="entry name" value="RVT-Znf"/>
</dbReference>
<feature type="compositionally biased region" description="Polar residues" evidence="7">
    <location>
        <begin position="396"/>
        <end position="407"/>
    </location>
</feature>
<dbReference type="PANTHER" id="PTHR12547">
    <property type="entry name" value="CCCH ZINC FINGER/TIS11-RELATED"/>
    <property type="match status" value="1"/>
</dbReference>
<evidence type="ECO:0000256" key="3">
    <source>
        <dbReference type="ARBA" id="ARBA00022771"/>
    </source>
</evidence>
<dbReference type="SUPFAM" id="SSF90229">
    <property type="entry name" value="CCCH zinc finger"/>
    <property type="match status" value="1"/>
</dbReference>
<feature type="zinc finger region" description="C3H1-type" evidence="5">
    <location>
        <begin position="173"/>
        <end position="201"/>
    </location>
</feature>
<protein>
    <recommendedName>
        <fullName evidence="8">C3H1-type domain-containing protein</fullName>
    </recommendedName>
</protein>
<evidence type="ECO:0000256" key="1">
    <source>
        <dbReference type="ARBA" id="ARBA00022723"/>
    </source>
</evidence>
<dbReference type="GO" id="GO:0004523">
    <property type="term" value="F:RNA-DNA hybrid ribonuclease activity"/>
    <property type="evidence" value="ECO:0007669"/>
    <property type="project" value="InterPro"/>
</dbReference>
<dbReference type="InterPro" id="IPR036691">
    <property type="entry name" value="Endo/exonu/phosph_ase_sf"/>
</dbReference>
<dbReference type="GO" id="GO:0003729">
    <property type="term" value="F:mRNA binding"/>
    <property type="evidence" value="ECO:0007669"/>
    <property type="project" value="InterPro"/>
</dbReference>
<dbReference type="InterPro" id="IPR036397">
    <property type="entry name" value="RNaseH_sf"/>
</dbReference>
<feature type="domain" description="C3H1-type" evidence="8">
    <location>
        <begin position="173"/>
        <end position="201"/>
    </location>
</feature>
<evidence type="ECO:0000313" key="10">
    <source>
        <dbReference type="Proteomes" id="UP000436088"/>
    </source>
</evidence>
<feature type="coiled-coil region" evidence="6">
    <location>
        <begin position="111"/>
        <end position="138"/>
    </location>
</feature>
<dbReference type="Pfam" id="PF13456">
    <property type="entry name" value="RVT_3"/>
    <property type="match status" value="1"/>
</dbReference>
<feature type="region of interest" description="Disordered" evidence="7">
    <location>
        <begin position="432"/>
        <end position="454"/>
    </location>
</feature>
<comment type="caution">
    <text evidence="9">The sequence shown here is derived from an EMBL/GenBank/DDBJ whole genome shotgun (WGS) entry which is preliminary data.</text>
</comment>
<evidence type="ECO:0000256" key="7">
    <source>
        <dbReference type="SAM" id="MobiDB-lite"/>
    </source>
</evidence>
<keyword evidence="2" id="KW-0677">Repeat</keyword>
<dbReference type="InterPro" id="IPR036855">
    <property type="entry name" value="Znf_CCCH_sf"/>
</dbReference>